<accession>A0A937XGN8</accession>
<sequence>MLIPALLGLYVALSVLLFDPKLATFGDNARYLILGKSLAEGTGYRDVHLPGTPAHTQYPPGFPLMLAAVNLVFGGVNVLAAKLFVLFTGIAAMLLTYRLCERVLREKAWPVMATLASVPALIVNNHWVLSEMPFLLVLVGALYCLVLADQRPKAVADRLRLGACALAVATCFIRSAGVAVVLGLALLFLARRQYRNLVVLLALFAATAVPWQVINARSGSEQPYFEQLLAKHPYFLEQGRASLGDWALRVWQNLRDYVARAYPRTLCPTQPNSGSETIIGIVLSLLSAIGLIRGFKKHGILASCALCAVPVLVCWPHIWVTERFLLPFLPLAVVFLFLGADWVAARLRWHWLAPMLAVAIVLVNAVQITALARGAVRDNFGYLRGDRYSGYPIDWRHCFETMEWIKANVPEQAVVLARKPEFVYLLSGRRSFCYPITEDRTQVMSALQRSQYILLDNFQWSDLTPRLIGPILRDNPDLWEIVFTTAPPKFHVARIKPGVQPTNPPPSSEYP</sequence>
<dbReference type="EMBL" id="VGIR01000060">
    <property type="protein sequence ID" value="MBM3332104.1"/>
    <property type="molecule type" value="Genomic_DNA"/>
</dbReference>
<feature type="transmembrane region" description="Helical" evidence="8">
    <location>
        <begin position="299"/>
        <end position="318"/>
    </location>
</feature>
<gene>
    <name evidence="9" type="ORF">FJY68_09715</name>
</gene>
<dbReference type="InterPro" id="IPR050297">
    <property type="entry name" value="LipidA_mod_glycosyltrf_83"/>
</dbReference>
<keyword evidence="2" id="KW-1003">Cell membrane</keyword>
<evidence type="ECO:0000256" key="6">
    <source>
        <dbReference type="ARBA" id="ARBA00022989"/>
    </source>
</evidence>
<feature type="transmembrane region" description="Helical" evidence="8">
    <location>
        <begin position="161"/>
        <end position="188"/>
    </location>
</feature>
<evidence type="ECO:0000256" key="8">
    <source>
        <dbReference type="SAM" id="Phobius"/>
    </source>
</evidence>
<feature type="transmembrane region" description="Helical" evidence="8">
    <location>
        <begin position="133"/>
        <end position="149"/>
    </location>
</feature>
<comment type="caution">
    <text evidence="9">The sequence shown here is derived from an EMBL/GenBank/DDBJ whole genome shotgun (WGS) entry which is preliminary data.</text>
</comment>
<reference evidence="9" key="1">
    <citation type="submission" date="2019-03" db="EMBL/GenBank/DDBJ databases">
        <title>Lake Tanganyika Metagenome-Assembled Genomes (MAGs).</title>
        <authorList>
            <person name="Tran P."/>
        </authorList>
    </citation>
    <scope>NUCLEOTIDE SEQUENCE</scope>
    <source>
        <strain evidence="9">K_DeepCast_150m_m2_040</strain>
    </source>
</reference>
<evidence type="ECO:0000313" key="10">
    <source>
        <dbReference type="Proteomes" id="UP000779900"/>
    </source>
</evidence>
<keyword evidence="3" id="KW-0328">Glycosyltransferase</keyword>
<evidence type="ECO:0000256" key="3">
    <source>
        <dbReference type="ARBA" id="ARBA00022676"/>
    </source>
</evidence>
<dbReference type="PANTHER" id="PTHR33908">
    <property type="entry name" value="MANNOSYLTRANSFERASE YKCB-RELATED"/>
    <property type="match status" value="1"/>
</dbReference>
<evidence type="ECO:0000256" key="7">
    <source>
        <dbReference type="ARBA" id="ARBA00023136"/>
    </source>
</evidence>
<proteinExistence type="predicted"/>
<name>A0A937XGN8_UNCW3</name>
<feature type="transmembrane region" description="Helical" evidence="8">
    <location>
        <begin position="71"/>
        <end position="96"/>
    </location>
</feature>
<organism evidence="9 10">
    <name type="scientific">candidate division WOR-3 bacterium</name>
    <dbReference type="NCBI Taxonomy" id="2052148"/>
    <lineage>
        <taxon>Bacteria</taxon>
        <taxon>Bacteria division WOR-3</taxon>
    </lineage>
</organism>
<keyword evidence="7 8" id="KW-0472">Membrane</keyword>
<dbReference type="PANTHER" id="PTHR33908:SF11">
    <property type="entry name" value="MEMBRANE PROTEIN"/>
    <property type="match status" value="1"/>
</dbReference>
<keyword evidence="4" id="KW-0808">Transferase</keyword>
<keyword evidence="5 8" id="KW-0812">Transmembrane</keyword>
<feature type="transmembrane region" description="Helical" evidence="8">
    <location>
        <begin position="324"/>
        <end position="344"/>
    </location>
</feature>
<dbReference type="AlphaFoldDB" id="A0A937XGN8"/>
<feature type="transmembrane region" description="Helical" evidence="8">
    <location>
        <begin position="194"/>
        <end position="214"/>
    </location>
</feature>
<evidence type="ECO:0000256" key="5">
    <source>
        <dbReference type="ARBA" id="ARBA00022692"/>
    </source>
</evidence>
<dbReference type="Proteomes" id="UP000779900">
    <property type="component" value="Unassembled WGS sequence"/>
</dbReference>
<comment type="subcellular location">
    <subcellularLocation>
        <location evidence="1">Cell membrane</location>
        <topology evidence="1">Multi-pass membrane protein</topology>
    </subcellularLocation>
</comment>
<evidence type="ECO:0000256" key="4">
    <source>
        <dbReference type="ARBA" id="ARBA00022679"/>
    </source>
</evidence>
<evidence type="ECO:0000256" key="1">
    <source>
        <dbReference type="ARBA" id="ARBA00004651"/>
    </source>
</evidence>
<evidence type="ECO:0000256" key="2">
    <source>
        <dbReference type="ARBA" id="ARBA00022475"/>
    </source>
</evidence>
<evidence type="ECO:0000313" key="9">
    <source>
        <dbReference type="EMBL" id="MBM3332104.1"/>
    </source>
</evidence>
<keyword evidence="6 8" id="KW-1133">Transmembrane helix</keyword>
<dbReference type="GO" id="GO:0016763">
    <property type="term" value="F:pentosyltransferase activity"/>
    <property type="evidence" value="ECO:0007669"/>
    <property type="project" value="TreeGrafter"/>
</dbReference>
<dbReference type="GO" id="GO:0005886">
    <property type="term" value="C:plasma membrane"/>
    <property type="evidence" value="ECO:0007669"/>
    <property type="project" value="UniProtKB-SubCell"/>
</dbReference>
<feature type="transmembrane region" description="Helical" evidence="8">
    <location>
        <begin position="351"/>
        <end position="372"/>
    </location>
</feature>
<dbReference type="GO" id="GO:0009103">
    <property type="term" value="P:lipopolysaccharide biosynthetic process"/>
    <property type="evidence" value="ECO:0007669"/>
    <property type="project" value="UniProtKB-ARBA"/>
</dbReference>
<protein>
    <submittedName>
        <fullName evidence="9">Phospholipid carrier-dependent glycosyltransferase</fullName>
    </submittedName>
</protein>